<protein>
    <recommendedName>
        <fullName evidence="6">Homeobox domain-containing protein</fullName>
    </recommendedName>
</protein>
<keyword evidence="3 4" id="KW-0539">Nucleus</keyword>
<dbReference type="GO" id="GO:0006355">
    <property type="term" value="P:regulation of DNA-templated transcription"/>
    <property type="evidence" value="ECO:0007669"/>
    <property type="project" value="InterPro"/>
</dbReference>
<reference evidence="7 8" key="1">
    <citation type="submission" date="2024-04" db="EMBL/GenBank/DDBJ databases">
        <authorList>
            <consortium name="Genoscope - CEA"/>
            <person name="William W."/>
        </authorList>
    </citation>
    <scope>NUCLEOTIDE SEQUENCE [LARGE SCALE GENOMIC DNA]</scope>
</reference>
<keyword evidence="1 4" id="KW-0238">DNA-binding</keyword>
<proteinExistence type="predicted"/>
<comment type="caution">
    <text evidence="7">The sequence shown here is derived from an EMBL/GenBank/DDBJ whole genome shotgun (WGS) entry which is preliminary data.</text>
</comment>
<dbReference type="PROSITE" id="PS50071">
    <property type="entry name" value="HOMEOBOX_2"/>
    <property type="match status" value="1"/>
</dbReference>
<feature type="DNA-binding region" description="Homeobox" evidence="4">
    <location>
        <begin position="1278"/>
        <end position="1340"/>
    </location>
</feature>
<dbReference type="PANTHER" id="PTHR11850">
    <property type="entry name" value="HOMEOBOX PROTEIN TRANSCRIPTION FACTORS"/>
    <property type="match status" value="1"/>
</dbReference>
<keyword evidence="2 4" id="KW-0371">Homeobox</keyword>
<feature type="compositionally biased region" description="Low complexity" evidence="5">
    <location>
        <begin position="169"/>
        <end position="202"/>
    </location>
</feature>
<evidence type="ECO:0000256" key="4">
    <source>
        <dbReference type="PROSITE-ProRule" id="PRU00108"/>
    </source>
</evidence>
<evidence type="ECO:0000256" key="5">
    <source>
        <dbReference type="SAM" id="MobiDB-lite"/>
    </source>
</evidence>
<feature type="compositionally biased region" description="Polar residues" evidence="5">
    <location>
        <begin position="696"/>
        <end position="717"/>
    </location>
</feature>
<accession>A0AAV2HFG1</accession>
<feature type="region of interest" description="Disordered" evidence="5">
    <location>
        <begin position="224"/>
        <end position="369"/>
    </location>
</feature>
<organism evidence="7 8">
    <name type="scientific">Lymnaea stagnalis</name>
    <name type="common">Great pond snail</name>
    <name type="synonym">Helix stagnalis</name>
    <dbReference type="NCBI Taxonomy" id="6523"/>
    <lineage>
        <taxon>Eukaryota</taxon>
        <taxon>Metazoa</taxon>
        <taxon>Spiralia</taxon>
        <taxon>Lophotrochozoa</taxon>
        <taxon>Mollusca</taxon>
        <taxon>Gastropoda</taxon>
        <taxon>Heterobranchia</taxon>
        <taxon>Euthyneura</taxon>
        <taxon>Panpulmonata</taxon>
        <taxon>Hygrophila</taxon>
        <taxon>Lymnaeoidea</taxon>
        <taxon>Lymnaeidae</taxon>
        <taxon>Lymnaea</taxon>
    </lineage>
</organism>
<feature type="region of interest" description="Disordered" evidence="5">
    <location>
        <begin position="550"/>
        <end position="610"/>
    </location>
</feature>
<feature type="region of interest" description="Disordered" evidence="5">
    <location>
        <begin position="676"/>
        <end position="842"/>
    </location>
</feature>
<feature type="region of interest" description="Disordered" evidence="5">
    <location>
        <begin position="157"/>
        <end position="204"/>
    </location>
</feature>
<dbReference type="CDD" id="cd00086">
    <property type="entry name" value="homeodomain"/>
    <property type="match status" value="1"/>
</dbReference>
<feature type="compositionally biased region" description="Polar residues" evidence="5">
    <location>
        <begin position="596"/>
        <end position="605"/>
    </location>
</feature>
<sequence length="1345" mass="145556">MAVRMNQEPGGFKLLEEDALDDRPCAAVKKFVSSVLDRKDMKDQEVASSFRNLMEYRDSTSSPSACSVATSTSALEGDRLNSPPSPSSPSTAPGPMDDQRLPNELLDEICEDIGMKEGMELDFVEYLMEQDSNPQIYMTQEAISSGAFNSAAGSTISTPTGSASGGSNSGSASGSHASNNNNNNDSNKTLTLLNPPSTTTPNFLFKPNFNDSDWLSQFPSPLIHSSSGHSSGATTVQSSENNSPSNKRLHLSISTDTSPNKGRSQTPPGFNQQMYGGHMSNHQNMFKMPPPAPLTKRSHSFPQGAPASSPVQSTHSSSSQGSNASSNGHASFSRPQEFSMNPPSSCPPSDSSDQEENMTNSKKVPCISPKPVLPASSSSCDFIKPGSPACVQGQYNSMSGSMGCRDGSVFQRVGKQQPPPNVNVKAMQQQQQQQMQHQQQQTQHQRWLAPASKQGPHNVNYFNKSMYPTGPFPAHHPHPHHHPNMGHIHMAHMTGPPGPHNPPVRTPVDSPLDQGYFSNESGNCSNGSAPSPAFTTSSISSFSSISTMMPADQSQGYQKSSIMQQAPQQSSGMANSRPSGQKSVHFADMPEGSPPAYTTQNTNSVGMDVKPTFRPGTQGDCAFELESNGQPKGMQSMKILPRINHNMKSGVAPYTVPNSQMMGPPGPPGYDFNNRSSCAMGGPGEPASPDAMQEYMSKSSPLNGSNNSFYVDGNQNMMRIDSMQEYPPSSGPPAPPLMSQPQGEYGVMRTNQPRYGMDQFSSMQQQQSAPHHQSSHPQHGPPPSSESMQPAPSHPQMQSMQQQQHQPQGHQFPSCSHSGPGMGQDYVPPHVNNMQITNSSGPGNFQMPLAMSTPVTNRSGLNGRISNSYGSQMGPPSYENTYGQGGHPEMYPPQSAQGPPQLPNQGMMPIQQTSVHRGWPAGHPGPPGMHAGEELQVHIGGMHPVPGPMKIGLQPPHPQGLPHMQPSPTPGCAAPMGPGQHMQEINMINSSAHMNSGMGPPHAHVGPHPDYGPCMGMNCNTCKMAQTGSPPHQHPHMGPCAGPNCPTCKMNQSGAPPPAHVGPCGGTGCSACKMQHVNRPQMLSSQQKFIQHLIMDEGNSAYRSHPLFPLLRDLVIAEMNFDNPQFHCQQLLSHLPNDFHKLLQNFLHRNPPSGHYQSNQAVESVIMDSLRLAHSNLVDKIRHRQEIEKMKANSSASLRSMEEFCQKFDHSVNGPMARPVPNGVNSMNMGHHMGGYHEGGYMQPGMSHMGQYRSLKDGPDMMGDVSLAVASPQANKTESKKHPSLPKEAVAMMMEWLRSHKDNPYPNDDEKAMLIKQTGLSINQINYWFTNARRRILPKWAQCKT</sequence>
<dbReference type="InterPro" id="IPR009057">
    <property type="entry name" value="Homeodomain-like_sf"/>
</dbReference>
<feature type="region of interest" description="Disordered" evidence="5">
    <location>
        <begin position="57"/>
        <end position="101"/>
    </location>
</feature>
<dbReference type="EMBL" id="CAXITT010000083">
    <property type="protein sequence ID" value="CAL1531219.1"/>
    <property type="molecule type" value="Genomic_DNA"/>
</dbReference>
<feature type="domain" description="Homeobox" evidence="6">
    <location>
        <begin position="1276"/>
        <end position="1339"/>
    </location>
</feature>
<dbReference type="Gene3D" id="1.10.10.60">
    <property type="entry name" value="Homeodomain-like"/>
    <property type="match status" value="1"/>
</dbReference>
<feature type="compositionally biased region" description="Polar residues" evidence="5">
    <location>
        <begin position="233"/>
        <end position="284"/>
    </location>
</feature>
<evidence type="ECO:0000256" key="1">
    <source>
        <dbReference type="ARBA" id="ARBA00023125"/>
    </source>
</evidence>
<dbReference type="InterPro" id="IPR050224">
    <property type="entry name" value="TALE_homeobox"/>
</dbReference>
<dbReference type="InterPro" id="IPR001356">
    <property type="entry name" value="HD"/>
</dbReference>
<feature type="compositionally biased region" description="Low complexity" evidence="5">
    <location>
        <begin position="785"/>
        <end position="811"/>
    </location>
</feature>
<comment type="subcellular location">
    <subcellularLocation>
        <location evidence="4">Nucleus</location>
    </subcellularLocation>
</comment>
<evidence type="ECO:0000259" key="6">
    <source>
        <dbReference type="PROSITE" id="PS50071"/>
    </source>
</evidence>
<feature type="compositionally biased region" description="Pro residues" evidence="5">
    <location>
        <begin position="729"/>
        <end position="738"/>
    </location>
</feature>
<dbReference type="SMART" id="SM00389">
    <property type="entry name" value="HOX"/>
    <property type="match status" value="1"/>
</dbReference>
<name>A0AAV2HFG1_LYMST</name>
<dbReference type="GO" id="GO:0003677">
    <property type="term" value="F:DNA binding"/>
    <property type="evidence" value="ECO:0007669"/>
    <property type="project" value="UniProtKB-UniRule"/>
</dbReference>
<dbReference type="GO" id="GO:0005634">
    <property type="term" value="C:nucleus"/>
    <property type="evidence" value="ECO:0007669"/>
    <property type="project" value="UniProtKB-SubCell"/>
</dbReference>
<feature type="compositionally biased region" description="Polar residues" evidence="5">
    <location>
        <begin position="552"/>
        <end position="582"/>
    </location>
</feature>
<feature type="compositionally biased region" description="Low complexity" evidence="5">
    <location>
        <begin position="308"/>
        <end position="333"/>
    </location>
</feature>
<evidence type="ECO:0000256" key="2">
    <source>
        <dbReference type="ARBA" id="ARBA00023155"/>
    </source>
</evidence>
<feature type="compositionally biased region" description="Polar residues" evidence="5">
    <location>
        <begin position="59"/>
        <end position="74"/>
    </location>
</feature>
<dbReference type="InterPro" id="IPR008422">
    <property type="entry name" value="KN_HD"/>
</dbReference>
<feature type="compositionally biased region" description="Low complexity" evidence="5">
    <location>
        <begin position="759"/>
        <end position="778"/>
    </location>
</feature>
<feature type="compositionally biased region" description="Polar residues" evidence="5">
    <location>
        <begin position="832"/>
        <end position="842"/>
    </location>
</feature>
<dbReference type="Proteomes" id="UP001497497">
    <property type="component" value="Unassembled WGS sequence"/>
</dbReference>
<evidence type="ECO:0000313" key="7">
    <source>
        <dbReference type="EMBL" id="CAL1531219.1"/>
    </source>
</evidence>
<evidence type="ECO:0000313" key="8">
    <source>
        <dbReference type="Proteomes" id="UP001497497"/>
    </source>
</evidence>
<gene>
    <name evidence="7" type="ORF">GSLYS_00005314001</name>
</gene>
<dbReference type="Pfam" id="PF05920">
    <property type="entry name" value="Homeobox_KN"/>
    <property type="match status" value="1"/>
</dbReference>
<evidence type="ECO:0000256" key="3">
    <source>
        <dbReference type="ARBA" id="ARBA00023242"/>
    </source>
</evidence>
<dbReference type="SUPFAM" id="SSF46689">
    <property type="entry name" value="Homeodomain-like"/>
    <property type="match status" value="1"/>
</dbReference>
<keyword evidence="8" id="KW-1185">Reference proteome</keyword>